<reference evidence="1" key="1">
    <citation type="journal article" date="2021" name="Environ. Microbiol.">
        <title>Gene family expansions and transcriptome signatures uncover fungal adaptations to wood decay.</title>
        <authorList>
            <person name="Hage H."/>
            <person name="Miyauchi S."/>
            <person name="Viragh M."/>
            <person name="Drula E."/>
            <person name="Min B."/>
            <person name="Chaduli D."/>
            <person name="Navarro D."/>
            <person name="Favel A."/>
            <person name="Norest M."/>
            <person name="Lesage-Meessen L."/>
            <person name="Balint B."/>
            <person name="Merenyi Z."/>
            <person name="de Eugenio L."/>
            <person name="Morin E."/>
            <person name="Martinez A.T."/>
            <person name="Baldrian P."/>
            <person name="Stursova M."/>
            <person name="Martinez M.J."/>
            <person name="Novotny C."/>
            <person name="Magnuson J.K."/>
            <person name="Spatafora J.W."/>
            <person name="Maurice S."/>
            <person name="Pangilinan J."/>
            <person name="Andreopoulos W."/>
            <person name="LaButti K."/>
            <person name="Hundley H."/>
            <person name="Na H."/>
            <person name="Kuo A."/>
            <person name="Barry K."/>
            <person name="Lipzen A."/>
            <person name="Henrissat B."/>
            <person name="Riley R."/>
            <person name="Ahrendt S."/>
            <person name="Nagy L.G."/>
            <person name="Grigoriev I.V."/>
            <person name="Martin F."/>
            <person name="Rosso M.N."/>
        </authorList>
    </citation>
    <scope>NUCLEOTIDE SEQUENCE</scope>
    <source>
        <strain evidence="1">CBS 384.51</strain>
    </source>
</reference>
<accession>A0ACB8U2I9</accession>
<dbReference type="Proteomes" id="UP001055072">
    <property type="component" value="Unassembled WGS sequence"/>
</dbReference>
<name>A0ACB8U2I9_9APHY</name>
<evidence type="ECO:0000313" key="1">
    <source>
        <dbReference type="EMBL" id="KAI0088210.1"/>
    </source>
</evidence>
<organism evidence="1 2">
    <name type="scientific">Irpex rosettiformis</name>
    <dbReference type="NCBI Taxonomy" id="378272"/>
    <lineage>
        <taxon>Eukaryota</taxon>
        <taxon>Fungi</taxon>
        <taxon>Dikarya</taxon>
        <taxon>Basidiomycota</taxon>
        <taxon>Agaricomycotina</taxon>
        <taxon>Agaricomycetes</taxon>
        <taxon>Polyporales</taxon>
        <taxon>Irpicaceae</taxon>
        <taxon>Irpex</taxon>
    </lineage>
</organism>
<keyword evidence="2" id="KW-1185">Reference proteome</keyword>
<protein>
    <submittedName>
        <fullName evidence="1">G protein pathway suppressor 1</fullName>
    </submittedName>
</protein>
<comment type="caution">
    <text evidence="1">The sequence shown here is derived from an EMBL/GenBank/DDBJ whole genome shotgun (WGS) entry which is preliminary data.</text>
</comment>
<sequence>MEIDEPELAGPSKGKKQATIPVDDAHPFDLEAYISSYNGRTIVDRLSWIIQQCPTLAPQALQIAMVHVPRLRDPNIATMLLHAYEQAVASGVQENMPSFVELSKVDQTWIDELNRRNSEDRVKLEVELKTYSSNMIKESIRMAHRDLGEFFRATGDYQSALKQYQKLRDVCTTSQHVLDMCLSVLELLIESRNFNIITSYVYKAEPALDATSNMLRNSNQGPTATAAPPGREKIAAEREKVQSKLDLATAFAHMAQGTYDKAATYLLKIGSIKSLGHWIGTLVSASDIAIYGTLCALASFHRSSIKAQLLDNPTFAVYIEQEPYIRELIEAYMASKFKTVLEILDRYSTRHFLDLYLTSHVVNLTNLIRSHALVLYFQPFTSIKLESLSTAFGWTPEYLEQQVVALIQAGEIQARVDKQNKILKARDIDQRAVLFTRAMKAGKDMQATNRKLLLRMRLQQAELIVKPPKTSQQTTAHPNELGAAFDQ</sequence>
<dbReference type="EMBL" id="MU274914">
    <property type="protein sequence ID" value="KAI0088210.1"/>
    <property type="molecule type" value="Genomic_DNA"/>
</dbReference>
<proteinExistence type="predicted"/>
<evidence type="ECO:0000313" key="2">
    <source>
        <dbReference type="Proteomes" id="UP001055072"/>
    </source>
</evidence>
<gene>
    <name evidence="1" type="ORF">BDY19DRAFT_891181</name>
</gene>